<dbReference type="EMBL" id="FR799613">
    <property type="protein sequence ID" value="CBZ35099.1"/>
    <property type="molecule type" value="Genomic_DNA"/>
</dbReference>
<feature type="compositionally biased region" description="Low complexity" evidence="9">
    <location>
        <begin position="1"/>
        <end position="18"/>
    </location>
</feature>
<evidence type="ECO:0000313" key="12">
    <source>
        <dbReference type="Proteomes" id="UP000008980"/>
    </source>
</evidence>
<evidence type="ECO:0000256" key="4">
    <source>
        <dbReference type="ARBA" id="ARBA00022741"/>
    </source>
</evidence>
<evidence type="ECO:0000313" key="11">
    <source>
        <dbReference type="EMBL" id="CBZ35100.1"/>
    </source>
</evidence>
<feature type="compositionally biased region" description="Low complexity" evidence="9">
    <location>
        <begin position="2497"/>
        <end position="2513"/>
    </location>
</feature>
<feature type="region of interest" description="Disordered" evidence="9">
    <location>
        <begin position="3603"/>
        <end position="3692"/>
    </location>
</feature>
<feature type="region of interest" description="Disordered" evidence="9">
    <location>
        <begin position="3797"/>
        <end position="3840"/>
    </location>
</feature>
<feature type="region of interest" description="Disordered" evidence="9">
    <location>
        <begin position="2470"/>
        <end position="2515"/>
    </location>
</feature>
<dbReference type="GO" id="GO:0005737">
    <property type="term" value="C:cytoplasm"/>
    <property type="evidence" value="ECO:0007669"/>
    <property type="project" value="TreeGrafter"/>
</dbReference>
<feature type="compositionally biased region" description="Low complexity" evidence="9">
    <location>
        <begin position="2853"/>
        <end position="2862"/>
    </location>
</feature>
<organism evidence="10 12">
    <name type="scientific">Leishmania donovani</name>
    <dbReference type="NCBI Taxonomy" id="5661"/>
    <lineage>
        <taxon>Eukaryota</taxon>
        <taxon>Discoba</taxon>
        <taxon>Euglenozoa</taxon>
        <taxon>Kinetoplastea</taxon>
        <taxon>Metakinetoplastina</taxon>
        <taxon>Trypanosomatida</taxon>
        <taxon>Trypanosomatidae</taxon>
        <taxon>Leishmaniinae</taxon>
        <taxon>Leishmania</taxon>
    </lineage>
</organism>
<keyword evidence="6" id="KW-0067">ATP-binding</keyword>
<dbReference type="InterPro" id="IPR011009">
    <property type="entry name" value="Kinase-like_dom_sf"/>
</dbReference>
<feature type="region of interest" description="Disordered" evidence="9">
    <location>
        <begin position="470"/>
        <end position="497"/>
    </location>
</feature>
<feature type="region of interest" description="Disordered" evidence="9">
    <location>
        <begin position="3862"/>
        <end position="3910"/>
    </location>
</feature>
<feature type="region of interest" description="Disordered" evidence="9">
    <location>
        <begin position="707"/>
        <end position="726"/>
    </location>
</feature>
<feature type="region of interest" description="Disordered" evidence="9">
    <location>
        <begin position="1049"/>
        <end position="1169"/>
    </location>
</feature>
<feature type="compositionally biased region" description="Polar residues" evidence="9">
    <location>
        <begin position="477"/>
        <end position="489"/>
    </location>
</feature>
<feature type="compositionally biased region" description="Low complexity" evidence="9">
    <location>
        <begin position="1555"/>
        <end position="1569"/>
    </location>
</feature>
<feature type="compositionally biased region" description="Low complexity" evidence="9">
    <location>
        <begin position="331"/>
        <end position="349"/>
    </location>
</feature>
<dbReference type="Gene3D" id="1.10.510.10">
    <property type="entry name" value="Transferase(Phosphotransferase) domain 1"/>
    <property type="match status" value="1"/>
</dbReference>
<comment type="similarity">
    <text evidence="1">Belongs to the protein kinase superfamily. STE Ser/Thr protein kinase family. STE20 subfamily.</text>
</comment>
<evidence type="ECO:0000256" key="2">
    <source>
        <dbReference type="ARBA" id="ARBA00022527"/>
    </source>
</evidence>
<feature type="region of interest" description="Disordered" evidence="9">
    <location>
        <begin position="1"/>
        <end position="20"/>
    </location>
</feature>
<feature type="region of interest" description="Disordered" evidence="9">
    <location>
        <begin position="2758"/>
        <end position="2808"/>
    </location>
</feature>
<evidence type="ECO:0000256" key="3">
    <source>
        <dbReference type="ARBA" id="ARBA00022679"/>
    </source>
</evidence>
<evidence type="ECO:0000256" key="7">
    <source>
        <dbReference type="ARBA" id="ARBA00047899"/>
    </source>
</evidence>
<feature type="compositionally biased region" description="Polar residues" evidence="9">
    <location>
        <begin position="3604"/>
        <end position="3616"/>
    </location>
</feature>
<dbReference type="PANTHER" id="PTHR48012">
    <property type="entry name" value="STERILE20-LIKE KINASE, ISOFORM B-RELATED"/>
    <property type="match status" value="1"/>
</dbReference>
<dbReference type="RefSeq" id="XP_024329241.1">
    <property type="nucleotide sequence ID" value="XM_024473470.1"/>
</dbReference>
<feature type="compositionally biased region" description="Low complexity" evidence="9">
    <location>
        <begin position="3867"/>
        <end position="3888"/>
    </location>
</feature>
<keyword evidence="4" id="KW-0547">Nucleotide-binding</keyword>
<feature type="region of interest" description="Disordered" evidence="9">
    <location>
        <begin position="4009"/>
        <end position="4075"/>
    </location>
</feature>
<comment type="catalytic activity">
    <reaction evidence="8">
        <text>L-seryl-[protein] + ATP = O-phospho-L-seryl-[protein] + ADP + H(+)</text>
        <dbReference type="Rhea" id="RHEA:17989"/>
        <dbReference type="Rhea" id="RHEA-COMP:9863"/>
        <dbReference type="Rhea" id="RHEA-COMP:11604"/>
        <dbReference type="ChEBI" id="CHEBI:15378"/>
        <dbReference type="ChEBI" id="CHEBI:29999"/>
        <dbReference type="ChEBI" id="CHEBI:30616"/>
        <dbReference type="ChEBI" id="CHEBI:83421"/>
        <dbReference type="ChEBI" id="CHEBI:456216"/>
        <dbReference type="EC" id="2.7.11.1"/>
    </reaction>
</comment>
<feature type="region of interest" description="Disordered" evidence="9">
    <location>
        <begin position="3924"/>
        <end position="3943"/>
    </location>
</feature>
<feature type="compositionally biased region" description="Basic and acidic residues" evidence="9">
    <location>
        <begin position="2309"/>
        <end position="2337"/>
    </location>
</feature>
<feature type="compositionally biased region" description="Basic residues" evidence="9">
    <location>
        <begin position="1745"/>
        <end position="1754"/>
    </location>
</feature>
<dbReference type="PANTHER" id="PTHR48012:SF10">
    <property type="entry name" value="FI20177P1"/>
    <property type="match status" value="1"/>
</dbReference>
<protein>
    <submittedName>
        <fullName evidence="10">Uncharacterized protein</fullName>
    </submittedName>
</protein>
<feature type="region of interest" description="Disordered" evidence="9">
    <location>
        <begin position="3257"/>
        <end position="3282"/>
    </location>
</feature>
<feature type="region of interest" description="Disordered" evidence="9">
    <location>
        <begin position="1223"/>
        <end position="1246"/>
    </location>
</feature>
<keyword evidence="5" id="KW-0418">Kinase</keyword>
<reference evidence="10" key="2">
    <citation type="submission" date="2011-01" db="EMBL/GenBank/DDBJ databases">
        <authorList>
            <person name="Zhao B.P."/>
            <person name="Ren Z.A."/>
            <person name="Li C.D."/>
        </authorList>
    </citation>
    <scope>NUCLEOTIDE SEQUENCE</scope>
    <source>
        <strain evidence="10">BPK282A1</strain>
    </source>
</reference>
<feature type="compositionally biased region" description="Polar residues" evidence="9">
    <location>
        <begin position="1097"/>
        <end position="1117"/>
    </location>
</feature>
<dbReference type="KEGG" id="ldo:LDBPK_262130"/>
<evidence type="ECO:0000256" key="6">
    <source>
        <dbReference type="ARBA" id="ARBA00022840"/>
    </source>
</evidence>
<feature type="compositionally biased region" description="Low complexity" evidence="9">
    <location>
        <begin position="2881"/>
        <end position="2891"/>
    </location>
</feature>
<name>E9BIM3_LEIDO</name>
<feature type="compositionally biased region" description="Polar residues" evidence="9">
    <location>
        <begin position="3643"/>
        <end position="3657"/>
    </location>
</feature>
<feature type="region of interest" description="Disordered" evidence="9">
    <location>
        <begin position="1999"/>
        <end position="2053"/>
    </location>
</feature>
<feature type="region of interest" description="Disordered" evidence="9">
    <location>
        <begin position="1404"/>
        <end position="1454"/>
    </location>
</feature>
<sequence length="4099" mass="426419">MTRRTASSTTSGSDFSNSCDEGSILEVEALEERAELADTGRHLPAPALRGGVTVGGARHSSAAVLSGAAGAPLGEAFDGRRHSRDQRQLSAPHQQRLLPVPPSQRPERGDDFMGTGRDVGFNDSFDGFPLYVDEDGVMKVSGHRRHDPFAFGYDAVEEADLATDGARGGGGRRNSYHGGSGAAFGSSSGTSDGAFVSGSSSYSSSLYEEHYEPSHQQRGRASVHGHRHSADTNVGARYGYTPLEMHYAGGAGVVATYDDDGAPVPIDAALPSHHHIASRRRRLVGAASSAQARAHNAKRRRSSRKKGKRTRRRGTRGGQLGRRNTNATATSHSPAGRHGSHSGAHSSSRLPTRLSGSSPVLLGTNPLLNIGGVNVAATASAAAAAAIHGGLSSLLSAGASINVGPSEAEKVVRMREHLLAREAAVKKRYSAVRRGSAGTASTGATVGSDRGAWKTAAADTLRVLASSRTGDGAGRAATSSGALASQHTSGAEPFSPLSMSLKDLNRSIGLNTGKAGPGSAFALATLRSARLRSKDAATQLQAVTTTGESVYVREDPASAAAARARGSDGKGISGDDGAPGAMHGTALAAGTATHFEQLMMTLRDPYTGLAIASAYTPLITRAEAAVAVHTCAAGIQFFRDPTVPRPSAVAFLPSTSSALPATPSRLLSTAYVLDVGNPPLAPTPAGIATVPDEGSLRASFGAPYTSTTPHTTISANPSTTSLSPQKLHNRDGVARVYKAATAAGDSAQVRRCPPTEADRFCDVRPRLTARDENANAGAPPTVASSGNGGAALSGVSGLRGSGQYTATPLSSGDCARSWWRLQSGGAAAAGGYSSAAAPAAAADISDSSDLFPWRWRGRASAFDMGGGEVQDGVPIAAAWQDEAVRGCYGVWPAVAHLRGAADEYGVSLPPAGTSSSASAAMPPFFAWPHPAPQLPAYPPSIAPYAAPLHPQQNTRYHAWTAEGVSATSNTSCVVHVFTVSREMLRSVYEYVAYMCVAKRHAELQRRRRKREEHLSKELAAGRLTRDAQRYLRCPHCGVVGKVVRSSAARGESEAMPSNPLLSSTPAQSQHLRHDRKHHHHHHNPHHSSASRDPPLVSATSTPQPSLFPQSSAPTANGSLELPLAQQQHTERFGWSAAKSPSPRPTPLPPQPPRRSVFGMGSATQGGSRVAVENTNVKVDECANAHRAVVVDEVGDALATLPASAVLQSPATALVSRVACAPLTRGGSGTSGPSPALPSLPQSASLPPLRLQPQKRLQEADRSSQESNNIWSTSALQLSSVGAALPSSSPSPSPQQPLLTPTVGAMAAPAPAKLHTSPRVPGTKGAALAGTTNSSDTRVEALLDTLVVSGELSQSLHMNSQSYEAGAQAAFDRYAGASGNELLALRQQPPTTVLARGAHEARLLDESTTALSPRKTAEERGHATSGDAAVQRSSSCAAVANSNSNSHSLRVGGIDSDAEDGRLGLAGSVAHHTSGSTASHPFTIPTATSPDRSMLMVPTGTRDTTATHDTTAALWALVASADSSAPKCAPPTATSAAATTAAAVTTALNAEVRVMGSSSRSNPNPNNMSGTNSLLCPMAGSTLTPAVPTLARSPTPLQSQAGEDDGDNPAVAQRWFGTNADETARDHDLSGGASYVCLGCHRDVIPKQPLLTSISDHSSLHRRSQHAHHSTARHSNHTNNNTNSGGGDDSVEDDRTEQTVGADIGVMAFEDLLQDDAFTYALHNALCELLMMPSTREPPPPLPTASHKRSRKRSPRTSAARADLNGFLHPVLPSAPVHQTGALLQHSSEDTAIAVTDAKGEVRRVAAMDVGALSCLSPGVPHQQCLEAMGGGGAVSFESIGSWIGDDENELTQQQREPPTSPLSISAAPSSSSTPSMSTSLESSSAAAVREGGGCSAASSPIRLSLPCCGLTVSVLPYVEPQVPSAATLEHSSDSGIQRRGTTEKRLMRARNAIRKTIGIARLPRQRFGTPAPLSRPVIPRMREDAATRGLTPSTMLMSDVAASHRRCRRSCSKQRQGPRIHRDTPPRQRRRSSSSTAAPRLTSMESPPNGPVMHSAAASKALIMKGTFSSEKHRIQVNPRTPLDAVSKNRIMKRIFRQDRLGSRSDTTAAAVARSSETEKRYGKGLDPVAAAAAAAAVNRRDGAGSAAGVSVSARGSDMRKQRCLRHHRRSYTQELAQQHAQLLLPPGRVPKPLGLDLGVYEDSSLVLEIDLAYPRLPRGNVRELLAEWKDTCQPHPVLVEAVIRNIVYAVLVQLSALHAAGRTHGSVKSTNVFPLWHAMEGTRESGLMMPPRPRQRPTSPSPLAVARVKSEAEPMQERGRKAEATIKNEEEGERRRSASNAEGEGACEPGGASAAAPPATDQAAPVPQRCTSEKSTSPTNPRSLSNRRRHLAPHTAVAHLRLYQKTRSRNRGAQSRINPAHGFGAARGTPSAAKGSASAALPGRSCAPTANASSTGLATVMADYRHSSFSVSTGGSARTDSKQADTSTAPHMPVGLSPQSSMLSSPSAVLPSEPMPTPTLTSACSPCAALLTTDAIQPYHPNSCSRSTTMFSPAIGMISNPRLRRGGGAAARLRRGSIGTNVGGKDDACDFNGDAEDEDDSALVPLVAEVLTLPSTVLRASAVEPGTAEPQTQLQNGLWGTSPMSVMPSCTSFAAIPRHRDYRCGRRSRQGRGLWSSAVEDPEEWLASAAPRRYVRGVELRPPAAVWFPRVAVDEAALADKKPSADHGVSLSPDAATVLERTPDVAAQLVLTRGPVGAVPHPQLDSVGRDETNAPAAATAHRERRRSSSAGPSTSSSAALHGASDGAGQYAPDPLQWSRQVLLVENLSAVVAAALRTAMTCVLMRHRPRQHPSPLSSPLPLATSTKTPVSHSEKARHASDALADPATAAAERQGLRPAACSKSAAAAATQRRTRVAASTPVLRVHVPDVVRSPPPLPPNLFAIQESEYVPAPELIRSSADEARALRRLWPPHPSGAAAADKVEGEQVAGEHPGLSHSHIAAAADAGAAGAAQLREALARLEAAASPTTTLRNTLDPYPAVSAAADIWELGMMALELADGKPPMTWLKQREPAPALRTYPWSSYFHAFVSLCLQRSPEQRGTAAELLRHPWFSVALVPQASLPSLPTASRSNGGGWCQGTAGSGSAGAPAESRNSAAGFQGVKAGGPAPVSPTTLPLLPVRPPGVMGVGCLTAEEKAEWENYDYTLLYASAAQSTRPLTTSTAAATAAVATAAENHHPSGDSSVRLECPLAHGTQGAATSASAVTAGARNSREASAADAMSVGETPSFLGQSLRRTDAPSPSPAAAAAAVASQSSALTVSSPGGCTAVGLPPAVAASAISAKASANDELMTSMCAVDLAQNFAELIAQRWVTQQQQQQLVPSLATAAGAHDGAAKGRQAMPPSQRNFFTAAAAATSLVGVSPVLLSVISPRPTTAGAAAAAAAYNAASPRSSPSTAGQGAVSQQQSELLRSKISPDEMMVPMWGGHSTTFSNNTSLSGQLAAVPVISPRGAPSPLPLPSPEFVGRGAGRLLPAYLPTLYAPLRDPRGDPMLTAANAWALPWTARMMDEWGGAAGIQSQSQQARPSAARDAALPWFQLSARVAAGSSQPPMYSTPQALSRKDGSVSGGGDGRPVLHCDRGDSDGNASTGSGRCSNSQYHGRHARTASGSSSQSSSSSSTRSDSDNDRTASGGLQVVRGGTHIYASEGRFYDVYMPKVGGEVPVPTRKPAQHFNDTLNTASLPLTDDAASRSVTFKVGTSEQRAGGGDNMMLNDPAPDGGAAAVEEGVSSSCAAARKLRMPGGDGHWPRHGRHGGSTGRGDDDDYGPVPRVPSPSSSRSAHHLNGTIATALARLSMIAYLPSDTDGNWSETSSSSAIGSSSDNENSTRSSDGSDSATLSPMWGPPVCQSTPLESDDKAAYMQGFAISGDGTSCEEPDEDDDGPSMSAEVRCDELLRCLSALQRNCPVAVSLWCVRVLQQAMRHPWTAASAARVLERIESLLPEGRVRNLDWLKRPDSSPSPSQSSPDPLGTGDAQRRERAAGTAGDGSSSLSAVGAAARASSRSSAGALPPAELDASPSTFQNYEMAKWIHALHQVLPRCT</sequence>
<keyword evidence="3" id="KW-0808">Transferase</keyword>
<feature type="compositionally biased region" description="Pro residues" evidence="9">
    <location>
        <begin position="1141"/>
        <end position="1152"/>
    </location>
</feature>
<feature type="compositionally biased region" description="Low complexity" evidence="9">
    <location>
        <begin position="2342"/>
        <end position="2366"/>
    </location>
</feature>
<feature type="region of interest" description="Disordered" evidence="9">
    <location>
        <begin position="1849"/>
        <end position="1884"/>
    </location>
</feature>
<feature type="compositionally biased region" description="Low complexity" evidence="9">
    <location>
        <begin position="2789"/>
        <end position="2800"/>
    </location>
</feature>
<comment type="catalytic activity">
    <reaction evidence="7">
        <text>L-threonyl-[protein] + ATP = O-phospho-L-threonyl-[protein] + ADP + H(+)</text>
        <dbReference type="Rhea" id="RHEA:46608"/>
        <dbReference type="Rhea" id="RHEA-COMP:11060"/>
        <dbReference type="Rhea" id="RHEA-COMP:11605"/>
        <dbReference type="ChEBI" id="CHEBI:15378"/>
        <dbReference type="ChEBI" id="CHEBI:30013"/>
        <dbReference type="ChEBI" id="CHEBI:30616"/>
        <dbReference type="ChEBI" id="CHEBI:61977"/>
        <dbReference type="ChEBI" id="CHEBI:456216"/>
        <dbReference type="EC" id="2.7.11.1"/>
    </reaction>
</comment>
<keyword evidence="2" id="KW-0723">Serine/threonine-protein kinase</keyword>
<feature type="region of interest" description="Disordered" evidence="9">
    <location>
        <begin position="2285"/>
        <end position="2452"/>
    </location>
</feature>
<dbReference type="InterPro" id="IPR050629">
    <property type="entry name" value="STE20/SPS1-PAK"/>
</dbReference>
<feature type="region of interest" description="Disordered" evidence="9">
    <location>
        <begin position="3448"/>
        <end position="3467"/>
    </location>
</feature>
<feature type="compositionally biased region" description="Basic residues" evidence="9">
    <location>
        <begin position="2003"/>
        <end position="2019"/>
    </location>
</feature>
<feature type="region of interest" description="Disordered" evidence="9">
    <location>
        <begin position="280"/>
        <end position="357"/>
    </location>
</feature>
<feature type="region of interest" description="Disordered" evidence="9">
    <location>
        <begin position="1467"/>
        <end position="1493"/>
    </location>
</feature>
<dbReference type="Proteomes" id="UP000008980">
    <property type="component" value="Chromosome 26"/>
</dbReference>
<reference evidence="10 12" key="1">
    <citation type="journal article" date="2011" name="Genome Res.">
        <title>Whole genome sequencing of multiple Leishmania donovani clinical isolates provides insights into population structure and mechanisms of drug resistance.</title>
        <authorList>
            <person name="Downing T."/>
            <person name="Imamura H."/>
            <person name="Decuypere S."/>
            <person name="Clark T.G."/>
            <person name="Coombs G.H."/>
            <person name="Cotton J.A."/>
            <person name="Hilley J.D."/>
            <person name="de Doncker S."/>
            <person name="Maes I."/>
            <person name="Mottram J.C."/>
            <person name="Quail M.A."/>
            <person name="Rijal S."/>
            <person name="Sanders M."/>
            <person name="Schonian G."/>
            <person name="Stark O."/>
            <person name="Sundar S."/>
            <person name="Vanaerschot M."/>
            <person name="Hertz-Fowler C."/>
            <person name="Dujardin J.C."/>
            <person name="Berriman M."/>
        </authorList>
    </citation>
    <scope>NUCLEOTIDE SEQUENCE [LARGE SCALE GENOMIC DNA]</scope>
    <source>
        <strain evidence="10 12">BPK282A1</strain>
    </source>
</reference>
<dbReference type="OMA" id="WCVRVLQ"/>
<feature type="region of interest" description="Disordered" evidence="9">
    <location>
        <begin position="1281"/>
        <end position="1300"/>
    </location>
</feature>
<accession>E9BIM3</accession>
<feature type="compositionally biased region" description="Low complexity" evidence="9">
    <location>
        <begin position="1230"/>
        <end position="1246"/>
    </location>
</feature>
<evidence type="ECO:0000313" key="10">
    <source>
        <dbReference type="EMBL" id="CBZ35099.1"/>
    </source>
</evidence>
<evidence type="ECO:0000256" key="1">
    <source>
        <dbReference type="ARBA" id="ARBA00008874"/>
    </source>
</evidence>
<gene>
    <name evidence="10" type="ORF">LDBPK_262120</name>
    <name evidence="11" type="ORF">LDBPK_262130</name>
</gene>
<feature type="compositionally biased region" description="Acidic residues" evidence="9">
    <location>
        <begin position="3930"/>
        <end position="3940"/>
    </location>
</feature>
<dbReference type="GO" id="GO:0004674">
    <property type="term" value="F:protein serine/threonine kinase activity"/>
    <property type="evidence" value="ECO:0007669"/>
    <property type="project" value="UniProtKB-KW"/>
</dbReference>
<dbReference type="RefSeq" id="XP_003861797.1">
    <property type="nucleotide sequence ID" value="XM_003861749.1"/>
</dbReference>
<dbReference type="EMBL" id="FR799613">
    <property type="protein sequence ID" value="CBZ35100.1"/>
    <property type="molecule type" value="Genomic_DNA"/>
</dbReference>
<feature type="region of interest" description="Disordered" evidence="9">
    <location>
        <begin position="1732"/>
        <end position="1757"/>
    </location>
</feature>
<evidence type="ECO:0000256" key="9">
    <source>
        <dbReference type="SAM" id="MobiDB-lite"/>
    </source>
</evidence>
<proteinExistence type="inferred from homology"/>
<feature type="compositionally biased region" description="Basic residues" evidence="9">
    <location>
        <begin position="1659"/>
        <end position="1675"/>
    </location>
</feature>
<feature type="compositionally biased region" description="Polar residues" evidence="9">
    <location>
        <begin position="2370"/>
        <end position="2385"/>
    </location>
</feature>
<feature type="compositionally biased region" description="Low complexity" evidence="9">
    <location>
        <begin position="3664"/>
        <end position="3679"/>
    </location>
</feature>
<feature type="compositionally biased region" description="Polar residues" evidence="9">
    <location>
        <begin position="1059"/>
        <end position="1069"/>
    </location>
</feature>
<evidence type="ECO:0000256" key="8">
    <source>
        <dbReference type="ARBA" id="ARBA00048679"/>
    </source>
</evidence>
<feature type="compositionally biased region" description="Basic and acidic residues" evidence="9">
    <location>
        <begin position="3632"/>
        <end position="3641"/>
    </location>
</feature>
<feature type="compositionally biased region" description="Gly residues" evidence="9">
    <location>
        <begin position="3132"/>
        <end position="3145"/>
    </location>
</feature>
<reference evidence="12" key="3">
    <citation type="submission" date="2011-02" db="EMBL/GenBank/DDBJ databases">
        <title>Whole genome sequencing of Leishmania donovani clinical lines reveals dynamic variation related to drug resistance.</title>
        <authorList>
            <person name="Downing T."/>
            <person name="Imamura H."/>
            <person name="Sanders M."/>
            <person name="Decuypere S."/>
            <person name="Hertz-Fowler C."/>
            <person name="Clark T.G."/>
            <person name="Rijal S."/>
            <person name="Sundar S."/>
            <person name="Quail M.A."/>
            <person name="De Doncker S."/>
            <person name="Maes I."/>
            <person name="Vanaerschot M."/>
            <person name="Stark O."/>
            <person name="Schonian G."/>
            <person name="Dujardin J.C."/>
            <person name="Berriman M."/>
        </authorList>
    </citation>
    <scope>NUCLEOTIDE SEQUENCE [LARGE SCALE GENOMIC DNA]</scope>
    <source>
        <strain evidence="12">BPK282A1</strain>
    </source>
</reference>
<dbReference type="VEuPathDB" id="TriTrypDB:LdBPK_262120.1"/>
<feature type="compositionally biased region" description="Basic residues" evidence="9">
    <location>
        <begin position="295"/>
        <end position="315"/>
    </location>
</feature>
<feature type="compositionally biased region" description="Low complexity" evidence="9">
    <location>
        <begin position="4046"/>
        <end position="4070"/>
    </location>
</feature>
<feature type="compositionally biased region" description="Low complexity" evidence="9">
    <location>
        <begin position="2033"/>
        <end position="2043"/>
    </location>
</feature>
<feature type="compositionally biased region" description="Low complexity" evidence="9">
    <location>
        <begin position="1861"/>
        <end position="1884"/>
    </location>
</feature>
<dbReference type="GO" id="GO:0005524">
    <property type="term" value="F:ATP binding"/>
    <property type="evidence" value="ECO:0007669"/>
    <property type="project" value="UniProtKB-KW"/>
</dbReference>
<evidence type="ECO:0000256" key="5">
    <source>
        <dbReference type="ARBA" id="ARBA00022777"/>
    </source>
</evidence>
<feature type="compositionally biased region" description="Polar residues" evidence="9">
    <location>
        <begin position="1470"/>
        <end position="1490"/>
    </location>
</feature>
<feature type="region of interest" description="Disordered" evidence="9">
    <location>
        <begin position="2849"/>
        <end position="2898"/>
    </location>
</feature>
<dbReference type="SUPFAM" id="SSF56112">
    <property type="entry name" value="Protein kinase-like (PK-like)"/>
    <property type="match status" value="1"/>
</dbReference>
<feature type="compositionally biased region" description="Low complexity" evidence="9">
    <location>
        <begin position="3257"/>
        <end position="3268"/>
    </location>
</feature>
<feature type="compositionally biased region" description="Low complexity" evidence="9">
    <location>
        <begin position="1432"/>
        <end position="1447"/>
    </location>
</feature>
<feature type="compositionally biased region" description="Low complexity" evidence="9">
    <location>
        <begin position="4015"/>
        <end position="4026"/>
    </location>
</feature>
<feature type="region of interest" description="Disordered" evidence="9">
    <location>
        <begin position="1656"/>
        <end position="1693"/>
    </location>
</feature>
<feature type="compositionally biased region" description="Polar residues" evidence="9">
    <location>
        <begin position="2470"/>
        <end position="2490"/>
    </location>
</feature>
<dbReference type="GeneID" id="13389044"/>
<feature type="region of interest" description="Disordered" evidence="9">
    <location>
        <begin position="3127"/>
        <end position="3165"/>
    </location>
</feature>
<feature type="compositionally biased region" description="Basic residues" evidence="9">
    <location>
        <begin position="1070"/>
        <end position="1085"/>
    </location>
</feature>
<feature type="region of interest" description="Disordered" evidence="9">
    <location>
        <begin position="1312"/>
        <end position="1331"/>
    </location>
</feature>
<feature type="region of interest" description="Disordered" evidence="9">
    <location>
        <begin position="1555"/>
        <end position="1611"/>
    </location>
</feature>
<dbReference type="KEGG" id="ldo:LDBPK_262120"/>
<feature type="region of interest" description="Disordered" evidence="9">
    <location>
        <begin position="77"/>
        <end position="116"/>
    </location>
</feature>